<dbReference type="InterPro" id="IPR051110">
    <property type="entry name" value="Ly-6/neurotoxin-like_GPI-ap"/>
</dbReference>
<keyword evidence="4" id="KW-1185">Reference proteome</keyword>
<dbReference type="Proteomes" id="UP000770717">
    <property type="component" value="Unassembled WGS sequence"/>
</dbReference>
<evidence type="ECO:0000313" key="4">
    <source>
        <dbReference type="Proteomes" id="UP000770717"/>
    </source>
</evidence>
<feature type="domain" description="Snake toxin/toxin-like" evidence="2">
    <location>
        <begin position="18"/>
        <end position="83"/>
    </location>
</feature>
<dbReference type="AlphaFoldDB" id="A0A8J6BPJ5"/>
<evidence type="ECO:0000313" key="3">
    <source>
        <dbReference type="EMBL" id="KAG9464668.1"/>
    </source>
</evidence>
<dbReference type="Gene3D" id="2.10.60.10">
    <property type="entry name" value="CD59"/>
    <property type="match status" value="1"/>
</dbReference>
<name>A0A8J6BPJ5_ELECQ</name>
<proteinExistence type="predicted"/>
<dbReference type="SUPFAM" id="SSF57302">
    <property type="entry name" value="Snake toxin-like"/>
    <property type="match status" value="1"/>
</dbReference>
<evidence type="ECO:0000259" key="2">
    <source>
        <dbReference type="Pfam" id="PF00087"/>
    </source>
</evidence>
<comment type="caution">
    <text evidence="3">The sequence shown here is derived from an EMBL/GenBank/DDBJ whole genome shotgun (WGS) entry which is preliminary data.</text>
</comment>
<dbReference type="InterPro" id="IPR045860">
    <property type="entry name" value="Snake_toxin-like_sf"/>
</dbReference>
<dbReference type="OrthoDB" id="5945173at2759"/>
<sequence length="110" mass="11376">YMTVFDRHPLVLRPQRTLKCFTCTGQLTNANCLTATACTNGETAVATATLNTAINKMCASSCTPSSSSNGIASISCCTTDLCNYRGGASIRSSCAAIILALGSILKSSVL</sequence>
<protein>
    <recommendedName>
        <fullName evidence="2">Snake toxin/toxin-like domain-containing protein</fullName>
    </recommendedName>
</protein>
<accession>A0A8J6BPJ5</accession>
<dbReference type="Pfam" id="PF00087">
    <property type="entry name" value="Toxin_TOLIP"/>
    <property type="match status" value="1"/>
</dbReference>
<evidence type="ECO:0000256" key="1">
    <source>
        <dbReference type="ARBA" id="ARBA00022729"/>
    </source>
</evidence>
<keyword evidence="1" id="KW-0732">Signal</keyword>
<dbReference type="PANTHER" id="PTHR16983:SF10">
    <property type="entry name" value="PROTEIN QUIVER"/>
    <property type="match status" value="1"/>
</dbReference>
<dbReference type="GO" id="GO:0005886">
    <property type="term" value="C:plasma membrane"/>
    <property type="evidence" value="ECO:0007669"/>
    <property type="project" value="TreeGrafter"/>
</dbReference>
<feature type="non-terminal residue" evidence="3">
    <location>
        <position position="110"/>
    </location>
</feature>
<dbReference type="InterPro" id="IPR035076">
    <property type="entry name" value="Toxin/TOLIP"/>
</dbReference>
<organism evidence="3 4">
    <name type="scientific">Eleutherodactylus coqui</name>
    <name type="common">Puerto Rican coqui</name>
    <dbReference type="NCBI Taxonomy" id="57060"/>
    <lineage>
        <taxon>Eukaryota</taxon>
        <taxon>Metazoa</taxon>
        <taxon>Chordata</taxon>
        <taxon>Craniata</taxon>
        <taxon>Vertebrata</taxon>
        <taxon>Euteleostomi</taxon>
        <taxon>Amphibia</taxon>
        <taxon>Batrachia</taxon>
        <taxon>Anura</taxon>
        <taxon>Neobatrachia</taxon>
        <taxon>Hyloidea</taxon>
        <taxon>Eleutherodactylidae</taxon>
        <taxon>Eleutherodactylinae</taxon>
        <taxon>Eleutherodactylus</taxon>
        <taxon>Eleutherodactylus</taxon>
    </lineage>
</organism>
<gene>
    <name evidence="3" type="ORF">GDO78_019572</name>
</gene>
<dbReference type="PANTHER" id="PTHR16983">
    <property type="entry name" value="UPAR/LY6 DOMAIN-CONTAINING PROTEIN"/>
    <property type="match status" value="1"/>
</dbReference>
<reference evidence="3" key="1">
    <citation type="thesis" date="2020" institute="ProQuest LLC" country="789 East Eisenhower Parkway, Ann Arbor, MI, USA">
        <title>Comparative Genomics and Chromosome Evolution.</title>
        <authorList>
            <person name="Mudd A.B."/>
        </authorList>
    </citation>
    <scope>NUCLEOTIDE SEQUENCE</scope>
    <source>
        <strain evidence="3">HN-11 Male</strain>
        <tissue evidence="3">Kidney and liver</tissue>
    </source>
</reference>
<dbReference type="EMBL" id="WNTK01004071">
    <property type="protein sequence ID" value="KAG9464668.1"/>
    <property type="molecule type" value="Genomic_DNA"/>
</dbReference>